<dbReference type="SUPFAM" id="SSF57701">
    <property type="entry name" value="Zn2/Cys6 DNA-binding domain"/>
    <property type="match status" value="1"/>
</dbReference>
<dbReference type="InterPro" id="IPR021858">
    <property type="entry name" value="Fun_TF"/>
</dbReference>
<comment type="subcellular location">
    <subcellularLocation>
        <location evidence="1">Nucleus</location>
    </subcellularLocation>
</comment>
<feature type="compositionally biased region" description="Polar residues" evidence="3">
    <location>
        <begin position="657"/>
        <end position="675"/>
    </location>
</feature>
<dbReference type="InterPro" id="IPR036864">
    <property type="entry name" value="Zn2-C6_fun-type_DNA-bd_sf"/>
</dbReference>
<dbReference type="SMART" id="SM00066">
    <property type="entry name" value="GAL4"/>
    <property type="match status" value="1"/>
</dbReference>
<evidence type="ECO:0000313" key="5">
    <source>
        <dbReference type="EMBL" id="KAJ6444492.1"/>
    </source>
</evidence>
<dbReference type="CDD" id="cd00067">
    <property type="entry name" value="GAL4"/>
    <property type="match status" value="1"/>
</dbReference>
<keyword evidence="2" id="KW-0539">Nucleus</keyword>
<feature type="compositionally biased region" description="Basic and acidic residues" evidence="3">
    <location>
        <begin position="23"/>
        <end position="33"/>
    </location>
</feature>
<dbReference type="PROSITE" id="PS50048">
    <property type="entry name" value="ZN2_CY6_FUNGAL_2"/>
    <property type="match status" value="1"/>
</dbReference>
<accession>A0AB34FYL4</accession>
<feature type="domain" description="Zn(2)-C6 fungal-type" evidence="4">
    <location>
        <begin position="78"/>
        <end position="102"/>
    </location>
</feature>
<comment type="caution">
    <text evidence="5">The sequence shown here is derived from an EMBL/GenBank/DDBJ whole genome shotgun (WGS) entry which is preliminary data.</text>
</comment>
<dbReference type="PANTHER" id="PTHR37534:SF23">
    <property type="entry name" value="ZN(II)2CYS6 TRANSCRIPTION FACTOR (EUROFUNG)"/>
    <property type="match status" value="1"/>
</dbReference>
<dbReference type="InterPro" id="IPR001138">
    <property type="entry name" value="Zn2Cys6_DnaBD"/>
</dbReference>
<organism evidence="5 6">
    <name type="scientific">Purpureocillium lavendulum</name>
    <dbReference type="NCBI Taxonomy" id="1247861"/>
    <lineage>
        <taxon>Eukaryota</taxon>
        <taxon>Fungi</taxon>
        <taxon>Dikarya</taxon>
        <taxon>Ascomycota</taxon>
        <taxon>Pezizomycotina</taxon>
        <taxon>Sordariomycetes</taxon>
        <taxon>Hypocreomycetidae</taxon>
        <taxon>Hypocreales</taxon>
        <taxon>Ophiocordycipitaceae</taxon>
        <taxon>Purpureocillium</taxon>
    </lineage>
</organism>
<dbReference type="GO" id="GO:0005634">
    <property type="term" value="C:nucleus"/>
    <property type="evidence" value="ECO:0007669"/>
    <property type="project" value="UniProtKB-SubCell"/>
</dbReference>
<feature type="region of interest" description="Disordered" evidence="3">
    <location>
        <begin position="618"/>
        <end position="639"/>
    </location>
</feature>
<keyword evidence="6" id="KW-1185">Reference proteome</keyword>
<dbReference type="GO" id="GO:0000976">
    <property type="term" value="F:transcription cis-regulatory region binding"/>
    <property type="evidence" value="ECO:0007669"/>
    <property type="project" value="TreeGrafter"/>
</dbReference>
<name>A0AB34FYL4_9HYPO</name>
<evidence type="ECO:0000256" key="3">
    <source>
        <dbReference type="SAM" id="MobiDB-lite"/>
    </source>
</evidence>
<evidence type="ECO:0000313" key="6">
    <source>
        <dbReference type="Proteomes" id="UP001163105"/>
    </source>
</evidence>
<dbReference type="GO" id="GO:0000981">
    <property type="term" value="F:DNA-binding transcription factor activity, RNA polymerase II-specific"/>
    <property type="evidence" value="ECO:0007669"/>
    <property type="project" value="InterPro"/>
</dbReference>
<reference evidence="5" key="1">
    <citation type="submission" date="2023-01" db="EMBL/GenBank/DDBJ databases">
        <title>The growth and conidiation of Purpureocillium lavendulum are regulated by nitrogen source and histone H3K14 acetylation.</title>
        <authorList>
            <person name="Tang P."/>
            <person name="Han J."/>
            <person name="Zhang C."/>
            <person name="Tang P."/>
            <person name="Qi F."/>
            <person name="Zhang K."/>
            <person name="Liang L."/>
        </authorList>
    </citation>
    <scope>NUCLEOTIDE SEQUENCE</scope>
    <source>
        <strain evidence="5">YMF1.00683</strain>
    </source>
</reference>
<dbReference type="Pfam" id="PF00172">
    <property type="entry name" value="Zn_clus"/>
    <property type="match status" value="1"/>
</dbReference>
<dbReference type="AlphaFoldDB" id="A0AB34FYL4"/>
<protein>
    <submittedName>
        <fullName evidence="5">Fungal transcriptional regulatory-like protein</fullName>
    </submittedName>
</protein>
<dbReference type="Proteomes" id="UP001163105">
    <property type="component" value="Unassembled WGS sequence"/>
</dbReference>
<dbReference type="Pfam" id="PF11951">
    <property type="entry name" value="Fungal_trans_2"/>
    <property type="match status" value="1"/>
</dbReference>
<feature type="region of interest" description="Disordered" evidence="3">
    <location>
        <begin position="1"/>
        <end position="63"/>
    </location>
</feature>
<feature type="compositionally biased region" description="Low complexity" evidence="3">
    <location>
        <begin position="623"/>
        <end position="634"/>
    </location>
</feature>
<evidence type="ECO:0000256" key="2">
    <source>
        <dbReference type="ARBA" id="ARBA00023242"/>
    </source>
</evidence>
<evidence type="ECO:0000259" key="4">
    <source>
        <dbReference type="PROSITE" id="PS50048"/>
    </source>
</evidence>
<dbReference type="PANTHER" id="PTHR37534">
    <property type="entry name" value="TRANSCRIPTIONAL ACTIVATOR PROTEIN UGA3"/>
    <property type="match status" value="1"/>
</dbReference>
<sequence>MAERTSATSAPKAGRSDQTPPLQHDDDKDDPKGKKPIVKKRTKTGCLSEFAPHHHGGHHVPPSASLQCPSVSDILEACRKRRIKCDENKPRCKNCIKSKRECEGYNQRVVFKDPMGAQHGHFAPPLYSTGTAYLGDPLAAHHAKPPPPMPLQAIAPKPSPFDFSQPHILPQRQHHGLNAYDPGFGHGPIEGHPVMPNPLLGPDFARSQGQDEYSKDETPFYSQKHVNLAGTSSGAQRPRSTGNGASSHVSSGPFQNSGSEYEDGFSDEEMYLAESDDEPPALPDPKDLVSAGSRHMFWPYPRGSTVVRTFSAFAQEQALAEYMDYAPNSELRNQAMRTIFMHFVSVTGPSMSLYERDPTPLDGSGKFEGNAELGYNLFSYTFPVLSLNHPGLLHAIMAIASLQIAKLQGTPATAALKHYHWSIRRIAKNVKSPLKRTKLSTLAATLLLAYFEVWSSDHTKWCSHLFGARLLLREIALRDMSRVCLPVKKMKHLASSGFDKDMSDLDYDLLSLITGTHLSAEDYGLQDDQLLDERCIYTTDRDVEQYDILRDLFWWYAKMDVYQSILGGTKLFMDYGAWTQCPPRAPLSNFNAIYGTYDHLILLLGRLASFASRDLSRKRKASRPQSASSSGGSPPQFPGIVPTHGKFSVPMGFSPPMEQSPNTDSNEESATTQTIEAAEQEWESIRQGFEALESCLGAQFKPLNSEYTDRKETPFGSALQYRTYSVAGIWMNYYMGLIHLYRSRPNMPPAAMQAAGMAAPSTAGYAIQIGRIAAGLADDSSRRLEVSTTLAAAFIESCFCLFVAAVQLQNSDQRAWVIQRMFDIARLTGWQSAMKIAIGCETAWLKAHQLGHGPGYKRPEHLQDVPISVWMMPRRLDQRISELDGKEDQRLVLVRSEQTSLAFGLLGVEKDLDRVELEDDD</sequence>
<dbReference type="GO" id="GO:0008270">
    <property type="term" value="F:zinc ion binding"/>
    <property type="evidence" value="ECO:0007669"/>
    <property type="project" value="InterPro"/>
</dbReference>
<feature type="region of interest" description="Disordered" evidence="3">
    <location>
        <begin position="196"/>
        <end position="263"/>
    </location>
</feature>
<feature type="region of interest" description="Disordered" evidence="3">
    <location>
        <begin position="651"/>
        <end position="675"/>
    </location>
</feature>
<dbReference type="GO" id="GO:0045944">
    <property type="term" value="P:positive regulation of transcription by RNA polymerase II"/>
    <property type="evidence" value="ECO:0007669"/>
    <property type="project" value="TreeGrafter"/>
</dbReference>
<evidence type="ECO:0000256" key="1">
    <source>
        <dbReference type="ARBA" id="ARBA00004123"/>
    </source>
</evidence>
<feature type="compositionally biased region" description="Basic residues" evidence="3">
    <location>
        <begin position="34"/>
        <end position="43"/>
    </location>
</feature>
<dbReference type="Gene3D" id="4.10.240.10">
    <property type="entry name" value="Zn(2)-C6 fungal-type DNA-binding domain"/>
    <property type="match status" value="1"/>
</dbReference>
<dbReference type="EMBL" id="JAQHRD010000002">
    <property type="protein sequence ID" value="KAJ6444492.1"/>
    <property type="molecule type" value="Genomic_DNA"/>
</dbReference>
<gene>
    <name evidence="5" type="ORF">O9K51_02886</name>
</gene>
<proteinExistence type="predicted"/>
<feature type="compositionally biased region" description="Polar residues" evidence="3">
    <location>
        <begin position="220"/>
        <end position="259"/>
    </location>
</feature>